<dbReference type="SUPFAM" id="SSF56235">
    <property type="entry name" value="N-terminal nucleophile aminohydrolases (Ntn hydrolases)"/>
    <property type="match status" value="1"/>
</dbReference>
<name>A0A6N2YEF4_STASI</name>
<organism evidence="4">
    <name type="scientific">Staphylococcus simulans</name>
    <dbReference type="NCBI Taxonomy" id="1286"/>
    <lineage>
        <taxon>Bacteria</taxon>
        <taxon>Bacillati</taxon>
        <taxon>Bacillota</taxon>
        <taxon>Bacilli</taxon>
        <taxon>Bacillales</taxon>
        <taxon>Staphylococcaceae</taxon>
        <taxon>Staphylococcus</taxon>
    </lineage>
</organism>
<comment type="similarity">
    <text evidence="1">Belongs to the peptidase C59 family.</text>
</comment>
<dbReference type="CDD" id="cd00542">
    <property type="entry name" value="Ntn_PVA"/>
    <property type="match status" value="1"/>
</dbReference>
<dbReference type="InterPro" id="IPR029132">
    <property type="entry name" value="CBAH/NAAA_C"/>
</dbReference>
<keyword evidence="2 4" id="KW-0378">Hydrolase</keyword>
<dbReference type="PANTHER" id="PTHR35527">
    <property type="entry name" value="CHOLOYLGLYCINE HYDROLASE"/>
    <property type="match status" value="1"/>
</dbReference>
<reference evidence="4" key="1">
    <citation type="submission" date="2019-11" db="EMBL/GenBank/DDBJ databases">
        <authorList>
            <person name="Feng L."/>
        </authorList>
    </citation>
    <scope>NUCLEOTIDE SEQUENCE</scope>
    <source>
        <strain evidence="4">SsimulansLFYP27</strain>
    </source>
</reference>
<dbReference type="Pfam" id="PF02275">
    <property type="entry name" value="CBAH"/>
    <property type="match status" value="1"/>
</dbReference>
<dbReference type="InterPro" id="IPR052193">
    <property type="entry name" value="Peptidase_C59"/>
</dbReference>
<gene>
    <name evidence="4" type="ORF">SSLFYP27_00333</name>
</gene>
<dbReference type="RefSeq" id="WP_156666388.1">
    <property type="nucleotide sequence ID" value="NZ_CACRUO010000007.1"/>
</dbReference>
<accession>A0A6N2YEF4</accession>
<sequence length="339" mass="38548">MCTSFTFTSQYDTTYLARTMDFAFELKAFPKVIPRNYQWETTYGQTFTFDYGFIGSAMKIDDVMFADGINEKGLSIAILNNNGFATYKPAPASHHINLGPESFIMWLLGTNASISHLKETIGNVRLIDEQNPVLGKTPAFHFIVTDQTGQSIVLVPNGGKLILKDNPVQVLTNHPDLEWHYQNLQQYTAFNTDSSASITLGDKQVDPIHVETNTEILPGGYTSPARFVKTAYFRQMIEDAEDDTMRLNNLFKLLDTVSIPRGIVLHEGQPHYTQYQCILDCEHLTYYYKDYNSSDIYTIQLTDVLLDSKEEKTYEIKPQLNLKDITLSQHDSHHDEGVD</sequence>
<dbReference type="PANTHER" id="PTHR35527:SF2">
    <property type="entry name" value="HYDROLASE"/>
    <property type="match status" value="1"/>
</dbReference>
<dbReference type="InterPro" id="IPR029055">
    <property type="entry name" value="Ntn_hydrolases_N"/>
</dbReference>
<dbReference type="AlphaFoldDB" id="A0A6N2YEF4"/>
<proteinExistence type="inferred from homology"/>
<evidence type="ECO:0000256" key="1">
    <source>
        <dbReference type="ARBA" id="ARBA00006625"/>
    </source>
</evidence>
<feature type="domain" description="Choloylglycine hydrolase/NAAA C-terminal" evidence="3">
    <location>
        <begin position="2"/>
        <end position="314"/>
    </location>
</feature>
<evidence type="ECO:0000313" key="4">
    <source>
        <dbReference type="EMBL" id="VYT64346.1"/>
    </source>
</evidence>
<protein>
    <submittedName>
        <fullName evidence="4">Penicillin acylase</fullName>
        <ecNumber evidence="4">3.5.1.11</ecNumber>
    </submittedName>
</protein>
<dbReference type="Gene3D" id="3.60.60.10">
    <property type="entry name" value="Penicillin V Acylase, Chain A"/>
    <property type="match status" value="1"/>
</dbReference>
<dbReference type="GO" id="GO:0008953">
    <property type="term" value="F:penicillin amidase activity"/>
    <property type="evidence" value="ECO:0007669"/>
    <property type="project" value="UniProtKB-EC"/>
</dbReference>
<dbReference type="EMBL" id="CACRUO010000007">
    <property type="protein sequence ID" value="VYT64346.1"/>
    <property type="molecule type" value="Genomic_DNA"/>
</dbReference>
<evidence type="ECO:0000259" key="3">
    <source>
        <dbReference type="Pfam" id="PF02275"/>
    </source>
</evidence>
<evidence type="ECO:0000256" key="2">
    <source>
        <dbReference type="ARBA" id="ARBA00022801"/>
    </source>
</evidence>
<dbReference type="EC" id="3.5.1.11" evidence="4"/>